<protein>
    <submittedName>
        <fullName evidence="2">Uncharacterized protein</fullName>
    </submittedName>
</protein>
<evidence type="ECO:0000313" key="3">
    <source>
        <dbReference type="Proteomes" id="UP001222027"/>
    </source>
</evidence>
<gene>
    <name evidence="2" type="ORF">OPV22_018239</name>
</gene>
<dbReference type="AlphaFoldDB" id="A0AAV8QQ49"/>
<keyword evidence="3" id="KW-1185">Reference proteome</keyword>
<reference evidence="2 3" key="1">
    <citation type="submission" date="2022-12" db="EMBL/GenBank/DDBJ databases">
        <title>Chromosome-scale assembly of the Ensete ventricosum genome.</title>
        <authorList>
            <person name="Dussert Y."/>
            <person name="Stocks J."/>
            <person name="Wendawek A."/>
            <person name="Woldeyes F."/>
            <person name="Nichols R.A."/>
            <person name="Borrell J.S."/>
        </authorList>
    </citation>
    <scope>NUCLEOTIDE SEQUENCE [LARGE SCALE GENOMIC DNA]</scope>
    <source>
        <strain evidence="3">cv. Maze</strain>
        <tissue evidence="2">Seeds</tissue>
    </source>
</reference>
<proteinExistence type="predicted"/>
<dbReference type="EMBL" id="JAQQAF010000005">
    <property type="protein sequence ID" value="KAJ8485754.1"/>
    <property type="molecule type" value="Genomic_DNA"/>
</dbReference>
<feature type="compositionally biased region" description="Pro residues" evidence="1">
    <location>
        <begin position="136"/>
        <end position="152"/>
    </location>
</feature>
<feature type="region of interest" description="Disordered" evidence="1">
    <location>
        <begin position="66"/>
        <end position="88"/>
    </location>
</feature>
<feature type="region of interest" description="Disordered" evidence="1">
    <location>
        <begin position="1"/>
        <end position="37"/>
    </location>
</feature>
<comment type="caution">
    <text evidence="2">The sequence shown here is derived from an EMBL/GenBank/DDBJ whole genome shotgun (WGS) entry which is preliminary data.</text>
</comment>
<name>A0AAV8QQ49_ENSVE</name>
<sequence>MKHHPSAALSRPDEGWSTDEQSPLPQDPSRDSPVQASEDLRIALSALRVVFSEDYLPSRGRHRVRVRLGGAQRGGGEAGRRPELQRRQPYQGLQYRRRHHHQGLLTLRPLLHLRPCEDCQAGQKVNIKVRKAASSSPPPSVPPTVHPSPPASGSPAGQHAGWPSALAAVVCATVFFLVG</sequence>
<feature type="region of interest" description="Disordered" evidence="1">
    <location>
        <begin position="130"/>
        <end position="159"/>
    </location>
</feature>
<evidence type="ECO:0000256" key="1">
    <source>
        <dbReference type="SAM" id="MobiDB-lite"/>
    </source>
</evidence>
<accession>A0AAV8QQ49</accession>
<evidence type="ECO:0000313" key="2">
    <source>
        <dbReference type="EMBL" id="KAJ8485754.1"/>
    </source>
</evidence>
<dbReference type="Proteomes" id="UP001222027">
    <property type="component" value="Unassembled WGS sequence"/>
</dbReference>
<organism evidence="2 3">
    <name type="scientific">Ensete ventricosum</name>
    <name type="common">Abyssinian banana</name>
    <name type="synonym">Musa ensete</name>
    <dbReference type="NCBI Taxonomy" id="4639"/>
    <lineage>
        <taxon>Eukaryota</taxon>
        <taxon>Viridiplantae</taxon>
        <taxon>Streptophyta</taxon>
        <taxon>Embryophyta</taxon>
        <taxon>Tracheophyta</taxon>
        <taxon>Spermatophyta</taxon>
        <taxon>Magnoliopsida</taxon>
        <taxon>Liliopsida</taxon>
        <taxon>Zingiberales</taxon>
        <taxon>Musaceae</taxon>
        <taxon>Ensete</taxon>
    </lineage>
</organism>